<dbReference type="Proteomes" id="UP001222770">
    <property type="component" value="Unassembled WGS sequence"/>
</dbReference>
<gene>
    <name evidence="2" type="ORF">POM99_06290</name>
</gene>
<dbReference type="RefSeq" id="WP_277276008.1">
    <property type="nucleotide sequence ID" value="NZ_JAROCY010000005.1"/>
</dbReference>
<dbReference type="PANTHER" id="PTHR10098">
    <property type="entry name" value="RAPSYN-RELATED"/>
    <property type="match status" value="1"/>
</dbReference>
<name>A0ABT6CFV9_9SPHN</name>
<dbReference type="Pfam" id="PF13424">
    <property type="entry name" value="TPR_12"/>
    <property type="match status" value="1"/>
</dbReference>
<dbReference type="Pfam" id="PF12770">
    <property type="entry name" value="CHAT"/>
    <property type="match status" value="1"/>
</dbReference>
<reference evidence="2 3" key="1">
    <citation type="submission" date="2023-03" db="EMBL/GenBank/DDBJ databases">
        <title>Novosphingobium cyanobacteriorum sp. nov., isolated from a eutrophic reservoir during the Microcystis bloom period.</title>
        <authorList>
            <person name="Kang M."/>
            <person name="Le V."/>
            <person name="Ko S.-R."/>
            <person name="Lee S.-A."/>
            <person name="Ahn C.-Y."/>
        </authorList>
    </citation>
    <scope>NUCLEOTIDE SEQUENCE [LARGE SCALE GENOMIC DNA]</scope>
    <source>
        <strain evidence="2 3">HBC54</strain>
    </source>
</reference>
<dbReference type="InterPro" id="IPR024983">
    <property type="entry name" value="CHAT_dom"/>
</dbReference>
<dbReference type="EMBL" id="JAROCY010000005">
    <property type="protein sequence ID" value="MDF8332801.1"/>
    <property type="molecule type" value="Genomic_DNA"/>
</dbReference>
<evidence type="ECO:0000259" key="1">
    <source>
        <dbReference type="Pfam" id="PF12770"/>
    </source>
</evidence>
<sequence>MAAALAQTPAVTGGSNASWRPLADRLATAVADDNAEMVGKLAPLVEVLVSKGPAPSEDDEDFGLATLDSAYLFLQDNAGRRRVLERKRAVLTARQGPDSYSARMMAGEEADLLRAEGKPAEGEALLRRAVAAAPTGDPAIRIALQSALAEYLGNAQHLSEQADAQRDLLDMQVAAHGADSNDAFTATYELCWTLGQLGRSEEAIALAAGAAPRAEAVWRATGADENNNGSFQSMAAAIRLSNLMECQADQLGAIGKVEESDYYFDEVNKIRTRYFSRPIHIVARTYNNMAFRQNFQGRYALAEQNARYALEIYEGMLPDGPTDDDITYAKYRYNLASALLGQGKAEEAVPLLRYGVPIQRKLDPDHPDLVILLTTLSRALVAAGGHTDEALELAREAATIARKHRDARLAGGYANSAPDPASAALTRAVAGDSKTHDPLSMAYGALIEATRGKIEGSDEAGAQATLRNELFIAAQDLEQSSAGQAMAEAAARSVAGDGPLGELVTRKQQLVARARALSNALSKALAEGKSPGIVEQRKALDAAAAELATVDAQLKQRFPAFEELVSPAPLSIAEVQARLAPDEALVLMVPNAKDYYALVISPDQSLLRVSMGATEPVADLVRRLRCRVDEASCTRAEDMDQTASGDEELKGIDAFFPRFDRAAAFTLYRNLFAPLEPGLGKAKRVFVTIAGPLGGVPLPLLVTDFDPDKDKAEAGDVNTLEQTKWLGDKYAFITLPAVSALRLAKVAASTGGAARPFVGYGAPSLLGPEGGSRSVESGGRRRLRSGIQGITVASPDALRKLSPLPGTEIELKRMAEALKTPPGALRLGQAATEGALKHDPRLAQAGIVAFATHGLLPQEVGRAAEPGLVFTPPAVASPDDDGLLTASEASKLKLNADWVILSACNTAASDGTPGSQSLSGLGRAFLHAGARALLASHWRVSDEVTAVLTVETMRLSRQGMTKAEALRTAMAEVRTGKRPDGTPLPAWQEFWAHPAAWSPFVLVAAEGR</sequence>
<dbReference type="SUPFAM" id="SSF48452">
    <property type="entry name" value="TPR-like"/>
    <property type="match status" value="1"/>
</dbReference>
<organism evidence="2 3">
    <name type="scientific">Novosphingobium cyanobacteriorum</name>
    <dbReference type="NCBI Taxonomy" id="3024215"/>
    <lineage>
        <taxon>Bacteria</taxon>
        <taxon>Pseudomonadati</taxon>
        <taxon>Pseudomonadota</taxon>
        <taxon>Alphaproteobacteria</taxon>
        <taxon>Sphingomonadales</taxon>
        <taxon>Sphingomonadaceae</taxon>
        <taxon>Novosphingobium</taxon>
    </lineage>
</organism>
<dbReference type="InterPro" id="IPR011990">
    <property type="entry name" value="TPR-like_helical_dom_sf"/>
</dbReference>
<evidence type="ECO:0000313" key="2">
    <source>
        <dbReference type="EMBL" id="MDF8332801.1"/>
    </source>
</evidence>
<dbReference type="PANTHER" id="PTHR10098:SF108">
    <property type="entry name" value="TETRATRICOPEPTIDE REPEAT PROTEIN 28"/>
    <property type="match status" value="1"/>
</dbReference>
<proteinExistence type="predicted"/>
<accession>A0ABT6CFV9</accession>
<protein>
    <submittedName>
        <fullName evidence="2">CHAT domain-containing protein</fullName>
    </submittedName>
</protein>
<evidence type="ECO:0000313" key="3">
    <source>
        <dbReference type="Proteomes" id="UP001222770"/>
    </source>
</evidence>
<keyword evidence="3" id="KW-1185">Reference proteome</keyword>
<comment type="caution">
    <text evidence="2">The sequence shown here is derived from an EMBL/GenBank/DDBJ whole genome shotgun (WGS) entry which is preliminary data.</text>
</comment>
<dbReference type="Gene3D" id="1.25.40.10">
    <property type="entry name" value="Tetratricopeptide repeat domain"/>
    <property type="match status" value="2"/>
</dbReference>
<feature type="domain" description="CHAT" evidence="1">
    <location>
        <begin position="663"/>
        <end position="1003"/>
    </location>
</feature>